<evidence type="ECO:0000256" key="12">
    <source>
        <dbReference type="ARBA" id="ARBA00022729"/>
    </source>
</evidence>
<comment type="subcellular location">
    <subcellularLocation>
        <location evidence="2">Apical cell membrane</location>
    </subcellularLocation>
    <subcellularLocation>
        <location evidence="6">Cell projection</location>
        <location evidence="6">Filopodium</location>
    </subcellularLocation>
    <subcellularLocation>
        <location evidence="7">Cell projection</location>
        <location evidence="7">Lamellipodium</location>
    </subcellularLocation>
    <subcellularLocation>
        <location evidence="1">Cell projection</location>
        <location evidence="1">Microvillus</location>
    </subcellularLocation>
    <subcellularLocation>
        <location evidence="4">Cell projection</location>
        <location evidence="4">Ruffle</location>
    </subcellularLocation>
    <subcellularLocation>
        <location evidence="3">Membrane raft</location>
    </subcellularLocation>
    <subcellularLocation>
        <location evidence="5">Membrane</location>
        <topology evidence="5">Single-pass type I membrane protein</topology>
    </subcellularLocation>
</comment>
<evidence type="ECO:0000256" key="2">
    <source>
        <dbReference type="ARBA" id="ARBA00004221"/>
    </source>
</evidence>
<evidence type="ECO:0000256" key="1">
    <source>
        <dbReference type="ARBA" id="ARBA00004105"/>
    </source>
</evidence>
<feature type="compositionally biased region" description="Polar residues" evidence="19">
    <location>
        <begin position="139"/>
        <end position="148"/>
    </location>
</feature>
<keyword evidence="14 20" id="KW-1133">Transmembrane helix</keyword>
<comment type="similarity">
    <text evidence="8">Belongs to the podocalyxin family.</text>
</comment>
<evidence type="ECO:0000256" key="21">
    <source>
        <dbReference type="SAM" id="SignalP"/>
    </source>
</evidence>
<dbReference type="AlphaFoldDB" id="A0A9Q1J874"/>
<evidence type="ECO:0000256" key="10">
    <source>
        <dbReference type="ARBA" id="ARBA00022475"/>
    </source>
</evidence>
<name>A0A9Q1J874_SYNKA</name>
<feature type="compositionally biased region" description="Polar residues" evidence="19">
    <location>
        <begin position="227"/>
        <end position="237"/>
    </location>
</feature>
<dbReference type="PANTHER" id="PTHR12067">
    <property type="entry name" value="PODOCALYXIN"/>
    <property type="match status" value="1"/>
</dbReference>
<keyword evidence="12 21" id="KW-0732">Signal</keyword>
<dbReference type="GO" id="GO:0007155">
    <property type="term" value="P:cell adhesion"/>
    <property type="evidence" value="ECO:0007669"/>
    <property type="project" value="UniProtKB-KW"/>
</dbReference>
<evidence type="ECO:0000256" key="8">
    <source>
        <dbReference type="ARBA" id="ARBA00007029"/>
    </source>
</evidence>
<evidence type="ECO:0000256" key="6">
    <source>
        <dbReference type="ARBA" id="ARBA00004486"/>
    </source>
</evidence>
<dbReference type="InterPro" id="IPR013836">
    <property type="entry name" value="CD34/Podocalyxin"/>
</dbReference>
<keyword evidence="13" id="KW-0130">Cell adhesion</keyword>
<evidence type="ECO:0000256" key="4">
    <source>
        <dbReference type="ARBA" id="ARBA00004466"/>
    </source>
</evidence>
<evidence type="ECO:0000256" key="17">
    <source>
        <dbReference type="ARBA" id="ARBA00023273"/>
    </source>
</evidence>
<keyword evidence="23" id="KW-1185">Reference proteome</keyword>
<dbReference type="GO" id="GO:0001726">
    <property type="term" value="C:ruffle"/>
    <property type="evidence" value="ECO:0007669"/>
    <property type="project" value="UniProtKB-SubCell"/>
</dbReference>
<dbReference type="GO" id="GO:0016324">
    <property type="term" value="C:apical plasma membrane"/>
    <property type="evidence" value="ECO:0007669"/>
    <property type="project" value="UniProtKB-SubCell"/>
</dbReference>
<dbReference type="GO" id="GO:0031528">
    <property type="term" value="C:microvillus membrane"/>
    <property type="evidence" value="ECO:0007669"/>
    <property type="project" value="TreeGrafter"/>
</dbReference>
<evidence type="ECO:0000313" key="23">
    <source>
        <dbReference type="Proteomes" id="UP001152622"/>
    </source>
</evidence>
<feature type="signal peptide" evidence="21">
    <location>
        <begin position="1"/>
        <end position="18"/>
    </location>
</feature>
<evidence type="ECO:0000256" key="18">
    <source>
        <dbReference type="ARBA" id="ARBA00031141"/>
    </source>
</evidence>
<dbReference type="EMBL" id="JAINUF010000002">
    <property type="protein sequence ID" value="KAJ8374026.1"/>
    <property type="molecule type" value="Genomic_DNA"/>
</dbReference>
<evidence type="ECO:0000256" key="15">
    <source>
        <dbReference type="ARBA" id="ARBA00023136"/>
    </source>
</evidence>
<keyword evidence="15 20" id="KW-0472">Membrane</keyword>
<sequence>MRIATFLFLGVLYHPGLCDTSAADGDKAKQPNATPAVSLGNVTTSSVITTTASNAASTAGQTTQASTTTPAVPTIVNAVTSAGTMATANVMTTGNMTAAGETMPTAGTTTTATVMTTGPSPTTTTTLSITVATTSNQTIQPQPGVNLQSSTTLSVSTSSSPTVTPPIQTTTETTTVTVGTPSTDASMSTSYTTHSHTGMPQITQTQSPSTATTTVAVSQGAPGPSGEVTTGNGTNVPPKTADTKPKGGDSNEMVVYMRGQLDEKGNHVPFKVCEELMKSLQADTCTLAMNPVDGTIKSASVQVNPALLKELEEKHQQVEPPKNTILIAILCSCGALLAMTAGFIAYITCHRRSYRKNEQHLTEELQTVENGYHDNPTLEVMEVQPEMQEKKATLNGEFNDSWIVPFDTLGKDDVPEEEDTHL</sequence>
<dbReference type="Proteomes" id="UP001152622">
    <property type="component" value="Chromosome 2"/>
</dbReference>
<dbReference type="GO" id="GO:0030175">
    <property type="term" value="C:filopodium"/>
    <property type="evidence" value="ECO:0007669"/>
    <property type="project" value="UniProtKB-SubCell"/>
</dbReference>
<keyword evidence="10" id="KW-1003">Cell membrane</keyword>
<dbReference type="OrthoDB" id="9948358at2759"/>
<organism evidence="22 23">
    <name type="scientific">Synaphobranchus kaupii</name>
    <name type="common">Kaup's arrowtooth eel</name>
    <dbReference type="NCBI Taxonomy" id="118154"/>
    <lineage>
        <taxon>Eukaryota</taxon>
        <taxon>Metazoa</taxon>
        <taxon>Chordata</taxon>
        <taxon>Craniata</taxon>
        <taxon>Vertebrata</taxon>
        <taxon>Euteleostomi</taxon>
        <taxon>Actinopterygii</taxon>
        <taxon>Neopterygii</taxon>
        <taxon>Teleostei</taxon>
        <taxon>Anguilliformes</taxon>
        <taxon>Synaphobranchidae</taxon>
        <taxon>Synaphobranchus</taxon>
    </lineage>
</organism>
<evidence type="ECO:0000256" key="14">
    <source>
        <dbReference type="ARBA" id="ARBA00022989"/>
    </source>
</evidence>
<proteinExistence type="inferred from homology"/>
<evidence type="ECO:0000313" key="22">
    <source>
        <dbReference type="EMBL" id="KAJ8374026.1"/>
    </source>
</evidence>
<gene>
    <name evidence="22" type="ORF">SKAU_G00046060</name>
</gene>
<feature type="region of interest" description="Disordered" evidence="19">
    <location>
        <begin position="139"/>
        <end position="250"/>
    </location>
</feature>
<protein>
    <recommendedName>
        <fullName evidence="9">Podocalyxin</fullName>
    </recommendedName>
    <alternativeName>
        <fullName evidence="18">Podocalyxin-like protein 1</fullName>
    </alternativeName>
</protein>
<keyword evidence="17" id="KW-0966">Cell projection</keyword>
<feature type="transmembrane region" description="Helical" evidence="20">
    <location>
        <begin position="325"/>
        <end position="347"/>
    </location>
</feature>
<feature type="compositionally biased region" description="Low complexity" evidence="19">
    <location>
        <begin position="149"/>
        <end position="219"/>
    </location>
</feature>
<dbReference type="PANTHER" id="PTHR12067:SF5">
    <property type="entry name" value="PODOCALYXIN"/>
    <property type="match status" value="1"/>
</dbReference>
<keyword evidence="16" id="KW-0325">Glycoprotein</keyword>
<feature type="chain" id="PRO_5040267088" description="Podocalyxin" evidence="21">
    <location>
        <begin position="19"/>
        <end position="422"/>
    </location>
</feature>
<evidence type="ECO:0000256" key="13">
    <source>
        <dbReference type="ARBA" id="ARBA00022889"/>
    </source>
</evidence>
<reference evidence="22" key="1">
    <citation type="journal article" date="2023" name="Science">
        <title>Genome structures resolve the early diversification of teleost fishes.</title>
        <authorList>
            <person name="Parey E."/>
            <person name="Louis A."/>
            <person name="Montfort J."/>
            <person name="Bouchez O."/>
            <person name="Roques C."/>
            <person name="Iampietro C."/>
            <person name="Lluch J."/>
            <person name="Castinel A."/>
            <person name="Donnadieu C."/>
            <person name="Desvignes T."/>
            <person name="Floi Bucao C."/>
            <person name="Jouanno E."/>
            <person name="Wen M."/>
            <person name="Mejri S."/>
            <person name="Dirks R."/>
            <person name="Jansen H."/>
            <person name="Henkel C."/>
            <person name="Chen W.J."/>
            <person name="Zahm M."/>
            <person name="Cabau C."/>
            <person name="Klopp C."/>
            <person name="Thompson A.W."/>
            <person name="Robinson-Rechavi M."/>
            <person name="Braasch I."/>
            <person name="Lecointre G."/>
            <person name="Bobe J."/>
            <person name="Postlethwait J.H."/>
            <person name="Berthelot C."/>
            <person name="Roest Crollius H."/>
            <person name="Guiguen Y."/>
        </authorList>
    </citation>
    <scope>NUCLEOTIDE SEQUENCE</scope>
    <source>
        <strain evidence="22">WJC10195</strain>
    </source>
</reference>
<dbReference type="GO" id="GO:0030027">
    <property type="term" value="C:lamellipodium"/>
    <property type="evidence" value="ECO:0007669"/>
    <property type="project" value="UniProtKB-SubCell"/>
</dbReference>
<evidence type="ECO:0000256" key="3">
    <source>
        <dbReference type="ARBA" id="ARBA00004285"/>
    </source>
</evidence>
<dbReference type="Pfam" id="PF06365">
    <property type="entry name" value="CD34_antigen"/>
    <property type="match status" value="1"/>
</dbReference>
<dbReference type="GO" id="GO:0016477">
    <property type="term" value="P:cell migration"/>
    <property type="evidence" value="ECO:0007669"/>
    <property type="project" value="InterPro"/>
</dbReference>
<dbReference type="GO" id="GO:0022408">
    <property type="term" value="P:negative regulation of cell-cell adhesion"/>
    <property type="evidence" value="ECO:0007669"/>
    <property type="project" value="TreeGrafter"/>
</dbReference>
<dbReference type="InterPro" id="IPR017403">
    <property type="entry name" value="PODXL"/>
</dbReference>
<evidence type="ECO:0000256" key="9">
    <source>
        <dbReference type="ARBA" id="ARBA00017371"/>
    </source>
</evidence>
<comment type="caution">
    <text evidence="22">The sequence shown here is derived from an EMBL/GenBank/DDBJ whole genome shotgun (WGS) entry which is preliminary data.</text>
</comment>
<evidence type="ECO:0000256" key="16">
    <source>
        <dbReference type="ARBA" id="ARBA00023180"/>
    </source>
</evidence>
<evidence type="ECO:0000256" key="7">
    <source>
        <dbReference type="ARBA" id="ARBA00004510"/>
    </source>
</evidence>
<evidence type="ECO:0000256" key="11">
    <source>
        <dbReference type="ARBA" id="ARBA00022692"/>
    </source>
</evidence>
<dbReference type="GO" id="GO:0032534">
    <property type="term" value="P:regulation of microvillus assembly"/>
    <property type="evidence" value="ECO:0007669"/>
    <property type="project" value="TreeGrafter"/>
</dbReference>
<keyword evidence="11 20" id="KW-0812">Transmembrane</keyword>
<evidence type="ECO:0000256" key="20">
    <source>
        <dbReference type="SAM" id="Phobius"/>
    </source>
</evidence>
<evidence type="ECO:0000256" key="19">
    <source>
        <dbReference type="SAM" id="MobiDB-lite"/>
    </source>
</evidence>
<dbReference type="GO" id="GO:0045121">
    <property type="term" value="C:membrane raft"/>
    <property type="evidence" value="ECO:0007669"/>
    <property type="project" value="UniProtKB-SubCell"/>
</dbReference>
<evidence type="ECO:0000256" key="5">
    <source>
        <dbReference type="ARBA" id="ARBA00004479"/>
    </source>
</evidence>
<accession>A0A9Q1J874</accession>
<dbReference type="GO" id="GO:0033634">
    <property type="term" value="P:positive regulation of cell-cell adhesion mediated by integrin"/>
    <property type="evidence" value="ECO:0007669"/>
    <property type="project" value="TreeGrafter"/>
</dbReference>